<organism evidence="1">
    <name type="scientific">Lentimicrobium saccharophilum</name>
    <dbReference type="NCBI Taxonomy" id="1678841"/>
    <lineage>
        <taxon>Bacteria</taxon>
        <taxon>Pseudomonadati</taxon>
        <taxon>Bacteroidota</taxon>
        <taxon>Bacteroidia</taxon>
        <taxon>Bacteroidales</taxon>
        <taxon>Lentimicrobiaceae</taxon>
        <taxon>Lentimicrobium</taxon>
    </lineage>
</organism>
<gene>
    <name evidence="1" type="ORF">TBC1_12332</name>
</gene>
<proteinExistence type="predicted"/>
<sequence length="347" mass="40970">MIISESANLHRLVIHKTGNKGKEEGIKFSKSPVQLNETIRDLLIRYFLFPFKQQEYFNFYHDADLSLNEVFHFSAAIFDDPGSFYLNSVNLANHLYECSSHPKVRPGELYISYFQNLELDGQALDAIGIFKSESKETFLKVYPDGDNFTIEHEDGININKLDKGCLIFNRERENGFVVASVDNLSKGNDALYWMDDFLKVRQRNDQFFQTSQTLTLCRNFVTEKLPETFEIDRPGQAELLNKSMKFFRENDNFVMEEFVSEVFEQPEVIQTFNEYRRDFEVERDMRINDDFDISGQAVRKQARVYKSVIKLDKNFHIYIHGNRNNIEKGYDEERGMDYYRLFFKEES</sequence>
<keyword evidence="2" id="KW-1185">Reference proteome</keyword>
<protein>
    <submittedName>
        <fullName evidence="1">37-kD nucleoid-associated bacterial protein</fullName>
    </submittedName>
</protein>
<dbReference type="InterPro" id="IPR007358">
    <property type="entry name" value="Nucleoid_associated_NdpA"/>
</dbReference>
<evidence type="ECO:0000313" key="2">
    <source>
        <dbReference type="Proteomes" id="UP000053091"/>
    </source>
</evidence>
<dbReference type="EMBL" id="DF968183">
    <property type="protein sequence ID" value="GAP44524.1"/>
    <property type="molecule type" value="Genomic_DNA"/>
</dbReference>
<dbReference type="RefSeq" id="WP_062043966.1">
    <property type="nucleotide sequence ID" value="NZ_DF968183.1"/>
</dbReference>
<accession>A0A0S7BUF4</accession>
<dbReference type="OrthoDB" id="9153118at2"/>
<name>A0A0S7BUF4_9BACT</name>
<dbReference type="STRING" id="1678841.TBC1_12332"/>
<evidence type="ECO:0000313" key="1">
    <source>
        <dbReference type="EMBL" id="GAP44524.1"/>
    </source>
</evidence>
<dbReference type="PATRIC" id="fig|1678841.3.peg.3031"/>
<reference evidence="1" key="1">
    <citation type="journal article" date="2015" name="Genome Announc.">
        <title>Draft Genome Sequence of Bacteroidales Strain TBC1, a Novel Isolate from a Methanogenic Wastewater Treatment System.</title>
        <authorList>
            <person name="Tourlousse D.M."/>
            <person name="Matsuura N."/>
            <person name="Sun L."/>
            <person name="Toyonaga M."/>
            <person name="Kuroda K."/>
            <person name="Ohashi A."/>
            <person name="Cruz R."/>
            <person name="Yamaguchi T."/>
            <person name="Sekiguchi Y."/>
        </authorList>
    </citation>
    <scope>NUCLEOTIDE SEQUENCE [LARGE SCALE GENOMIC DNA]</scope>
    <source>
        <strain evidence="1">TBC1</strain>
    </source>
</reference>
<dbReference type="AlphaFoldDB" id="A0A0S7BUF4"/>
<dbReference type="Proteomes" id="UP000053091">
    <property type="component" value="Unassembled WGS sequence"/>
</dbReference>
<dbReference type="Pfam" id="PF04245">
    <property type="entry name" value="NA37"/>
    <property type="match status" value="1"/>
</dbReference>
<dbReference type="GO" id="GO:0009295">
    <property type="term" value="C:nucleoid"/>
    <property type="evidence" value="ECO:0007669"/>
    <property type="project" value="InterPro"/>
</dbReference>